<dbReference type="Pfam" id="PF13166">
    <property type="entry name" value="AAA_13"/>
    <property type="match status" value="1"/>
</dbReference>
<name>A0A544DMI5_VIBCL</name>
<evidence type="ECO:0000313" key="3">
    <source>
        <dbReference type="EMBL" id="TQP10201.1"/>
    </source>
</evidence>
<dbReference type="Gene3D" id="3.40.50.300">
    <property type="entry name" value="P-loop containing nucleotide triphosphate hydrolases"/>
    <property type="match status" value="2"/>
</dbReference>
<comment type="caution">
    <text evidence="3">The sequence shown here is derived from an EMBL/GenBank/DDBJ whole genome shotgun (WGS) entry which is preliminary data.</text>
</comment>
<dbReference type="PANTHER" id="PTHR32182:SF0">
    <property type="entry name" value="DNA REPLICATION AND REPAIR PROTEIN RECF"/>
    <property type="match status" value="1"/>
</dbReference>
<evidence type="ECO:0000259" key="2">
    <source>
        <dbReference type="Pfam" id="PF13166"/>
    </source>
</evidence>
<gene>
    <name evidence="3" type="ORF">FLM02_16505</name>
</gene>
<evidence type="ECO:0000256" key="1">
    <source>
        <dbReference type="SAM" id="Coils"/>
    </source>
</evidence>
<dbReference type="AlphaFoldDB" id="A0A544DMI5"/>
<feature type="domain" description="Protein CR006 P-loop" evidence="2">
    <location>
        <begin position="381"/>
        <end position="696"/>
    </location>
</feature>
<dbReference type="SUPFAM" id="SSF52540">
    <property type="entry name" value="P-loop containing nucleoside triphosphate hydrolases"/>
    <property type="match status" value="1"/>
</dbReference>
<evidence type="ECO:0000313" key="4">
    <source>
        <dbReference type="Proteomes" id="UP000319979"/>
    </source>
</evidence>
<accession>A0A544DMI5</accession>
<dbReference type="GO" id="GO:0000731">
    <property type="term" value="P:DNA synthesis involved in DNA repair"/>
    <property type="evidence" value="ECO:0007669"/>
    <property type="project" value="TreeGrafter"/>
</dbReference>
<organism evidence="3 4">
    <name type="scientific">Vibrio cholerae</name>
    <dbReference type="NCBI Taxonomy" id="666"/>
    <lineage>
        <taxon>Bacteria</taxon>
        <taxon>Pseudomonadati</taxon>
        <taxon>Pseudomonadota</taxon>
        <taxon>Gammaproteobacteria</taxon>
        <taxon>Vibrionales</taxon>
        <taxon>Vibrionaceae</taxon>
        <taxon>Vibrio</taxon>
    </lineage>
</organism>
<dbReference type="RefSeq" id="WP_142547625.1">
    <property type="nucleotide sequence ID" value="NZ_JAJPEJ010000004.1"/>
</dbReference>
<keyword evidence="1" id="KW-0175">Coiled coil</keyword>
<dbReference type="Proteomes" id="UP000319979">
    <property type="component" value="Unassembled WGS sequence"/>
</dbReference>
<reference evidence="3 4" key="1">
    <citation type="submission" date="2019-07" db="EMBL/GenBank/DDBJ databases">
        <title>Phenotypic and genotypic antimicrobial resistance traits of Vibrio cholerae non-O1/non-O139 isolated from a large Austrian lake frequently associated with cases of infection.</title>
        <authorList>
            <person name="Lepuschitz S."/>
            <person name="Baron S."/>
            <person name="Larvor E."/>
            <person name="Granier S."/>
            <person name="Pretzer C."/>
            <person name="Mach R.L."/>
            <person name="Farnleitner A.H."/>
            <person name="Ruppitsch W."/>
            <person name="Pleininger S."/>
            <person name="Indra A."/>
            <person name="Kirschner A.K.T."/>
        </authorList>
    </citation>
    <scope>NUCLEOTIDE SEQUENCE [LARGE SCALE GENOMIC DNA]</scope>
    <source>
        <strain evidence="3 4">A12JL36W90</strain>
    </source>
</reference>
<proteinExistence type="predicted"/>
<dbReference type="EMBL" id="VIOS01000084">
    <property type="protein sequence ID" value="TQP10201.1"/>
    <property type="molecule type" value="Genomic_DNA"/>
</dbReference>
<dbReference type="CDD" id="cd00267">
    <property type="entry name" value="ABC_ATPase"/>
    <property type="match status" value="1"/>
</dbReference>
<dbReference type="InterPro" id="IPR027417">
    <property type="entry name" value="P-loop_NTPase"/>
</dbReference>
<dbReference type="InterPro" id="IPR026866">
    <property type="entry name" value="CR006_AAA"/>
</dbReference>
<protein>
    <submittedName>
        <fullName evidence="3">AAA family ATPase</fullName>
    </submittedName>
</protein>
<dbReference type="PANTHER" id="PTHR32182">
    <property type="entry name" value="DNA REPLICATION AND REPAIR PROTEIN RECF"/>
    <property type="match status" value="1"/>
</dbReference>
<sequence>MSIESVVSWANKLKKNLWWRHAIRLAAEKGELEGDDLKLLFTIAKMEHGLETQNESYSDCIAPLDLTGFGEEEQAVNLKSIGKVNHVSALVSDALLEFKTEGLTAVYGDNGSGKSSYAKILKNACLTRGDTPQILSNIYNDRSGDPSAELSIVVVEEQHDVEWALSAAPREDLKSIRVFDNTSAAHYISGEDAIEYKPVGMKLLAQLMRACEFVRAENDNEKKPFVPSTPLPTFKPGGEVLAFISALSANTKPEDVDALCLDKEAEESIPVLIEELAKLRTSTPEQLRKGYSDKCKGLQPLLTHLEKLKENLDQEHFDLIKASYDDYKTKQGAAELARSQAVDGHDLAGICSQEWAQMWSHVKTFVQTHNSKLAFPPPEGSPCPTCLQPISGKTATKLKSFDDYLKDQTQVEAKQAKRTFDTYIANLKTLNFDLKPYELALSKIRDHSAECAESIIALNASLEILRDNLVKIEPAFTAIKVDFKAVDWIAAQIASWKKKESEVATNEGLAKKIADMAAQLQELEDRKAFTTAKQNVMSEIARLQTLTLYNSLGNSCQSTSITTQANAIANSGAVGVLQDAFRAELEKLGFDNFDVGTVTRGHRGKQMLKIRLTDKTNGITDVASEGEQKCIALAGFLAELTVDNRKSAIIFDDPINSLDHRWRRLFADRIAQEALTRQVIVFTHDMSFLKMLEESTGVAQAPLEVVSIRKLGNVAGYPFREPPWDVKNTKARVAELKNLAPQLKKMEASGNFEYEWKVKHAYGLMRETYERLVEEWLLGKVVERFGRAVKTQSLKEIVDDVTSEDNDIINAAMSKCSTYMCGHDNATGLAVDCPRASEFEKDVNVLDEYFKALKKRRS</sequence>
<feature type="coiled-coil region" evidence="1">
    <location>
        <begin position="506"/>
        <end position="533"/>
    </location>
</feature>
<dbReference type="GO" id="GO:0006302">
    <property type="term" value="P:double-strand break repair"/>
    <property type="evidence" value="ECO:0007669"/>
    <property type="project" value="TreeGrafter"/>
</dbReference>